<dbReference type="Pfam" id="PF00701">
    <property type="entry name" value="DHDPS"/>
    <property type="match status" value="1"/>
</dbReference>
<dbReference type="RefSeq" id="WP_068170609.1">
    <property type="nucleotide sequence ID" value="NZ_AOGK01000002.1"/>
</dbReference>
<dbReference type="PANTHER" id="PTHR12128">
    <property type="entry name" value="DIHYDRODIPICOLINATE SYNTHASE"/>
    <property type="match status" value="1"/>
</dbReference>
<dbReference type="CDD" id="cd00408">
    <property type="entry name" value="DHDPS-like"/>
    <property type="match status" value="1"/>
</dbReference>
<dbReference type="PIRSF" id="PIRSF001365">
    <property type="entry name" value="DHDPS"/>
    <property type="match status" value="1"/>
</dbReference>
<name>A0A9X4S6Q8_9BURK</name>
<dbReference type="InterPro" id="IPR013785">
    <property type="entry name" value="Aldolase_TIM"/>
</dbReference>
<dbReference type="EMBL" id="AOGK01000002">
    <property type="protein sequence ID" value="MDG5974102.1"/>
    <property type="molecule type" value="Genomic_DNA"/>
</dbReference>
<evidence type="ECO:0000256" key="4">
    <source>
        <dbReference type="PIRSR" id="PIRSR001365-2"/>
    </source>
</evidence>
<keyword evidence="1 2" id="KW-0456">Lyase</keyword>
<evidence type="ECO:0000313" key="5">
    <source>
        <dbReference type="EMBL" id="MDG5974102.1"/>
    </source>
</evidence>
<dbReference type="Proteomes" id="UP001152876">
    <property type="component" value="Unassembled WGS sequence"/>
</dbReference>
<reference evidence="5" key="1">
    <citation type="submission" date="2013-01" db="EMBL/GenBank/DDBJ databases">
        <title>Genome draft of Hydrogenophaga taeniospiralis 2K1.</title>
        <authorList>
            <person name="Gomila M."/>
            <person name="Lalucat J."/>
        </authorList>
    </citation>
    <scope>NUCLEOTIDE SEQUENCE</scope>
    <source>
        <strain evidence="5">CCUG 15921</strain>
    </source>
</reference>
<dbReference type="PANTHER" id="PTHR12128:SF67">
    <property type="entry name" value="BLR3884 PROTEIN"/>
    <property type="match status" value="1"/>
</dbReference>
<dbReference type="SMART" id="SM01130">
    <property type="entry name" value="DHDPS"/>
    <property type="match status" value="1"/>
</dbReference>
<organism evidence="5 6">
    <name type="scientific">Hydrogenophaga taeniospiralis CCUG 15921</name>
    <dbReference type="NCBI Taxonomy" id="1281780"/>
    <lineage>
        <taxon>Bacteria</taxon>
        <taxon>Pseudomonadati</taxon>
        <taxon>Pseudomonadota</taxon>
        <taxon>Betaproteobacteria</taxon>
        <taxon>Burkholderiales</taxon>
        <taxon>Comamonadaceae</taxon>
        <taxon>Hydrogenophaga</taxon>
    </lineage>
</organism>
<proteinExistence type="inferred from homology"/>
<dbReference type="InterPro" id="IPR002220">
    <property type="entry name" value="DapA-like"/>
</dbReference>
<evidence type="ECO:0000256" key="2">
    <source>
        <dbReference type="PIRNR" id="PIRNR001365"/>
    </source>
</evidence>
<evidence type="ECO:0000256" key="1">
    <source>
        <dbReference type="ARBA" id="ARBA00023239"/>
    </source>
</evidence>
<dbReference type="GO" id="GO:0008840">
    <property type="term" value="F:4-hydroxy-tetrahydrodipicolinate synthase activity"/>
    <property type="evidence" value="ECO:0007669"/>
    <property type="project" value="TreeGrafter"/>
</dbReference>
<dbReference type="OrthoDB" id="9816489at2"/>
<comment type="similarity">
    <text evidence="2">Belongs to the DapA family.</text>
</comment>
<dbReference type="Gene3D" id="3.20.20.70">
    <property type="entry name" value="Aldolase class I"/>
    <property type="match status" value="1"/>
</dbReference>
<dbReference type="SUPFAM" id="SSF51569">
    <property type="entry name" value="Aldolase"/>
    <property type="match status" value="1"/>
</dbReference>
<accession>A0A9X4S6Q8</accession>
<dbReference type="PRINTS" id="PR00146">
    <property type="entry name" value="DHPICSNTHASE"/>
</dbReference>
<feature type="active site" description="Proton donor/acceptor" evidence="3">
    <location>
        <position position="144"/>
    </location>
</feature>
<feature type="active site" description="Schiff-base intermediate with substrate" evidence="3">
    <location>
        <position position="174"/>
    </location>
</feature>
<dbReference type="AlphaFoldDB" id="A0A9X4S6Q8"/>
<gene>
    <name evidence="5" type="ORF">H010_02497</name>
</gene>
<sequence length="307" mass="32473">MTPAHTLAFRGIWPAMLTPLTASLDIDHDAFARHALALLDAGCGGVTAFGTTGEGPSFSVAERMAAVEALVARGVPAQRLMVSTSCAAVTDTVALTKHAVGLGVHGCLVLPPFFFKGVSDQGIVDAYRWLIDRVADPRLRLYLYHIPQVAGVGLSHGVIRSLLAQYPDTIAGIKDSGCDQVHSVGLAQAFMPPITVYVGFEPDLPALGRLGSTGAISGLANFAPRLVHRLVTQPDGPDAGRDLARVKALLTVFDGFSLMPALKGVMAEREGHAGWLRVRPPLVALSATEQAELRQRLQAFGLDASRD</sequence>
<feature type="binding site" evidence="4">
    <location>
        <position position="216"/>
    </location>
    <ligand>
        <name>pyruvate</name>
        <dbReference type="ChEBI" id="CHEBI:15361"/>
    </ligand>
</feature>
<evidence type="ECO:0000313" key="6">
    <source>
        <dbReference type="Proteomes" id="UP001152876"/>
    </source>
</evidence>
<keyword evidence="6" id="KW-1185">Reference proteome</keyword>
<protein>
    <submittedName>
        <fullName evidence="5">Dihydrodipicolinate synthetase</fullName>
    </submittedName>
</protein>
<comment type="caution">
    <text evidence="5">The sequence shown here is derived from an EMBL/GenBank/DDBJ whole genome shotgun (WGS) entry which is preliminary data.</text>
</comment>
<evidence type="ECO:0000256" key="3">
    <source>
        <dbReference type="PIRSR" id="PIRSR001365-1"/>
    </source>
</evidence>
<feature type="binding site" evidence="4">
    <location>
        <position position="52"/>
    </location>
    <ligand>
        <name>pyruvate</name>
        <dbReference type="ChEBI" id="CHEBI:15361"/>
    </ligand>
</feature>